<organism evidence="5 6">
    <name type="scientific">Helicobacter heilmannii</name>
    <dbReference type="NCBI Taxonomy" id="35817"/>
    <lineage>
        <taxon>Bacteria</taxon>
        <taxon>Pseudomonadati</taxon>
        <taxon>Campylobacterota</taxon>
        <taxon>Epsilonproteobacteria</taxon>
        <taxon>Campylobacterales</taxon>
        <taxon>Helicobacteraceae</taxon>
        <taxon>Helicobacter</taxon>
    </lineage>
</organism>
<dbReference type="Pfam" id="PF08238">
    <property type="entry name" value="Sel1"/>
    <property type="match status" value="3"/>
</dbReference>
<comment type="catalytic activity">
    <reaction evidence="1">
        <text>a beta-lactam + H2O = a substituted beta-amino acid</text>
        <dbReference type="Rhea" id="RHEA:20401"/>
        <dbReference type="ChEBI" id="CHEBI:15377"/>
        <dbReference type="ChEBI" id="CHEBI:35627"/>
        <dbReference type="ChEBI" id="CHEBI:140347"/>
        <dbReference type="EC" id="3.5.2.6"/>
    </reaction>
</comment>
<dbReference type="GeneID" id="76197438"/>
<name>A0A0K2XMT2_HELHE</name>
<dbReference type="InterPro" id="IPR006597">
    <property type="entry name" value="Sel1-like"/>
</dbReference>
<evidence type="ECO:0000313" key="6">
    <source>
        <dbReference type="Proteomes" id="UP000046090"/>
    </source>
</evidence>
<dbReference type="SUPFAM" id="SSF81901">
    <property type="entry name" value="HCP-like"/>
    <property type="match status" value="1"/>
</dbReference>
<evidence type="ECO:0000256" key="3">
    <source>
        <dbReference type="ARBA" id="ARBA00023157"/>
    </source>
</evidence>
<protein>
    <recommendedName>
        <fullName evidence="2">beta-lactamase</fullName>
        <ecNumber evidence="2">3.5.2.6</ecNumber>
    </recommendedName>
</protein>
<proteinExistence type="predicted"/>
<sequence>MCLCGFSSYFDMVKAALKNKNYQKAKEFHSKAESGMCGRKYYRLGLLYFKGDGVVQDRTRAFDYFLKAIKHGEIRAYHALGLIYQYGYERPQDIVRAKRCFEKGAEMGDFVAKIALERLLRSHSYRLRKAS</sequence>
<dbReference type="InterPro" id="IPR050767">
    <property type="entry name" value="Sel1_AlgK"/>
</dbReference>
<dbReference type="PANTHER" id="PTHR11102">
    <property type="entry name" value="SEL-1-LIKE PROTEIN"/>
    <property type="match status" value="1"/>
</dbReference>
<keyword evidence="6" id="KW-1185">Reference proteome</keyword>
<dbReference type="GO" id="GO:0046677">
    <property type="term" value="P:response to antibiotic"/>
    <property type="evidence" value="ECO:0007669"/>
    <property type="project" value="UniProtKB-KW"/>
</dbReference>
<accession>A0A0K2XMT2</accession>
<evidence type="ECO:0000256" key="1">
    <source>
        <dbReference type="ARBA" id="ARBA00001526"/>
    </source>
</evidence>
<dbReference type="SMART" id="SM00671">
    <property type="entry name" value="SEL1"/>
    <property type="match status" value="2"/>
</dbReference>
<dbReference type="EC" id="3.5.2.6" evidence="2"/>
<dbReference type="EMBL" id="CDMK01000002">
    <property type="protein sequence ID" value="CRI34934.1"/>
    <property type="molecule type" value="Genomic_DNA"/>
</dbReference>
<evidence type="ECO:0000256" key="2">
    <source>
        <dbReference type="ARBA" id="ARBA00012865"/>
    </source>
</evidence>
<evidence type="ECO:0000256" key="4">
    <source>
        <dbReference type="ARBA" id="ARBA00023251"/>
    </source>
</evidence>
<keyword evidence="4" id="KW-0046">Antibiotic resistance</keyword>
<reference evidence="6" key="1">
    <citation type="submission" date="2014-12" db="EMBL/GenBank/DDBJ databases">
        <authorList>
            <person name="Smet A."/>
        </authorList>
    </citation>
    <scope>NUCLEOTIDE SEQUENCE [LARGE SCALE GENOMIC DNA]</scope>
</reference>
<dbReference type="GO" id="GO:0036503">
    <property type="term" value="P:ERAD pathway"/>
    <property type="evidence" value="ECO:0007669"/>
    <property type="project" value="TreeGrafter"/>
</dbReference>
<dbReference type="Proteomes" id="UP000046090">
    <property type="component" value="Unassembled WGS sequence"/>
</dbReference>
<dbReference type="AlphaFoldDB" id="A0A0K2XMT2"/>
<gene>
    <name evidence="5" type="ORF">HHE01_07350</name>
</gene>
<evidence type="ECO:0000313" key="5">
    <source>
        <dbReference type="EMBL" id="CRI34934.1"/>
    </source>
</evidence>
<dbReference type="RefSeq" id="WP_015106988.1">
    <property type="nucleotide sequence ID" value="NZ_AP026684.1"/>
</dbReference>
<dbReference type="InterPro" id="IPR011990">
    <property type="entry name" value="TPR-like_helical_dom_sf"/>
</dbReference>
<keyword evidence="3" id="KW-1015">Disulfide bond</keyword>
<dbReference type="GO" id="GO:0008800">
    <property type="term" value="F:beta-lactamase activity"/>
    <property type="evidence" value="ECO:0007669"/>
    <property type="project" value="UniProtKB-EC"/>
</dbReference>
<dbReference type="PANTHER" id="PTHR11102:SF147">
    <property type="entry name" value="SEL1L ADAPTOR SUBUNIT OF ERAD E3 UBIQUITIN LIGASE"/>
    <property type="match status" value="1"/>
</dbReference>
<dbReference type="Gene3D" id="1.25.40.10">
    <property type="entry name" value="Tetratricopeptide repeat domain"/>
    <property type="match status" value="1"/>
</dbReference>